<evidence type="ECO:0000313" key="11">
    <source>
        <dbReference type="WBParaSite" id="SPAL_0001610300.1"/>
    </source>
</evidence>
<keyword evidence="6" id="KW-0482">Metalloprotease</keyword>
<keyword evidence="10" id="KW-1185">Reference proteome</keyword>
<evidence type="ECO:0000256" key="5">
    <source>
        <dbReference type="ARBA" id="ARBA00022833"/>
    </source>
</evidence>
<name>A0A0N5CE12_STREA</name>
<feature type="chain" id="PRO_5005895780" evidence="8">
    <location>
        <begin position="19"/>
        <end position="381"/>
    </location>
</feature>
<dbReference type="Pfam" id="PF01400">
    <property type="entry name" value="Astacin"/>
    <property type="match status" value="1"/>
</dbReference>
<dbReference type="Gene3D" id="3.40.390.10">
    <property type="entry name" value="Collagenase (Catalytic Domain)"/>
    <property type="match status" value="1"/>
</dbReference>
<keyword evidence="4" id="KW-0378">Hydrolase</keyword>
<dbReference type="GO" id="GO:0004222">
    <property type="term" value="F:metalloendopeptidase activity"/>
    <property type="evidence" value="ECO:0007669"/>
    <property type="project" value="InterPro"/>
</dbReference>
<dbReference type="InterPro" id="IPR024079">
    <property type="entry name" value="MetalloPept_cat_dom_sf"/>
</dbReference>
<keyword evidence="3" id="KW-0479">Metal-binding</keyword>
<evidence type="ECO:0000313" key="10">
    <source>
        <dbReference type="Proteomes" id="UP000046392"/>
    </source>
</evidence>
<dbReference type="InterPro" id="IPR035914">
    <property type="entry name" value="Sperma_CUB_dom_sf"/>
</dbReference>
<evidence type="ECO:0000256" key="3">
    <source>
        <dbReference type="ARBA" id="ARBA00022723"/>
    </source>
</evidence>
<keyword evidence="2" id="KW-0645">Protease</keyword>
<evidence type="ECO:0000256" key="1">
    <source>
        <dbReference type="ARBA" id="ARBA00022536"/>
    </source>
</evidence>
<evidence type="ECO:0000256" key="2">
    <source>
        <dbReference type="ARBA" id="ARBA00022670"/>
    </source>
</evidence>
<dbReference type="AlphaFoldDB" id="A0A0N5CE12"/>
<dbReference type="SUPFAM" id="SSF55486">
    <property type="entry name" value="Metalloproteases ('zincins'), catalytic domain"/>
    <property type="match status" value="1"/>
</dbReference>
<evidence type="ECO:0000256" key="8">
    <source>
        <dbReference type="SAM" id="SignalP"/>
    </source>
</evidence>
<feature type="signal peptide" evidence="8">
    <location>
        <begin position="1"/>
        <end position="18"/>
    </location>
</feature>
<dbReference type="PANTHER" id="PTHR10127:SF780">
    <property type="entry name" value="METALLOENDOPEPTIDASE"/>
    <property type="match status" value="1"/>
</dbReference>
<dbReference type="WBParaSite" id="SPAL_0001610300.1">
    <property type="protein sequence ID" value="SPAL_0001610300.1"/>
    <property type="gene ID" value="SPAL_0001610300"/>
</dbReference>
<keyword evidence="8" id="KW-0732">Signal</keyword>
<evidence type="ECO:0000259" key="9">
    <source>
        <dbReference type="Pfam" id="PF01400"/>
    </source>
</evidence>
<organism evidence="10 11">
    <name type="scientific">Strongyloides papillosus</name>
    <name type="common">Intestinal threadworm</name>
    <dbReference type="NCBI Taxonomy" id="174720"/>
    <lineage>
        <taxon>Eukaryota</taxon>
        <taxon>Metazoa</taxon>
        <taxon>Ecdysozoa</taxon>
        <taxon>Nematoda</taxon>
        <taxon>Chromadorea</taxon>
        <taxon>Rhabditida</taxon>
        <taxon>Tylenchina</taxon>
        <taxon>Panagrolaimomorpha</taxon>
        <taxon>Strongyloidoidea</taxon>
        <taxon>Strongyloididae</taxon>
        <taxon>Strongyloides</taxon>
    </lineage>
</organism>
<evidence type="ECO:0000256" key="6">
    <source>
        <dbReference type="ARBA" id="ARBA00023049"/>
    </source>
</evidence>
<dbReference type="GO" id="GO:0006508">
    <property type="term" value="P:proteolysis"/>
    <property type="evidence" value="ECO:0007669"/>
    <property type="project" value="UniProtKB-KW"/>
</dbReference>
<dbReference type="SUPFAM" id="SSF49854">
    <property type="entry name" value="Spermadhesin, CUB domain"/>
    <property type="match status" value="1"/>
</dbReference>
<evidence type="ECO:0000256" key="7">
    <source>
        <dbReference type="SAM" id="MobiDB-lite"/>
    </source>
</evidence>
<sequence>MRKLLIILFISLLCLADAKPKKKKSSGCNKPSSTSQHPPYPTKPKDIMYYVQFNNDFTFVDEVLNYLQYFICISFNRQYSRVPGIGINFLRTKMKSNVTLSKNTYTPTNVYLLPNDFYDKKKVLYYVGLALGLTPEIKRYDRDSYVSVFSRNIRKDNKTYYEKTKCKTKYSTGFDYGSVMLLSPYYGSITKERAYRTKLEPYYDKMIEKTKIFSLNDLKKLYYMYCNGTCKALSNQCLNGGYPDIFCHHCECTMPFMDWNCGGIRRNRSPSCGDKQELLSKSTENTVKIENINKACYYKITSSNSKKVTVTIKKVNFSNSSMCDDKNGLFINYHSDKGLTPLHICDNDATVKIPPLSSTVYISFRVNNGNNVLHFSYKDGK</sequence>
<dbReference type="Proteomes" id="UP000046392">
    <property type="component" value="Unplaced"/>
</dbReference>
<reference evidence="11" key="1">
    <citation type="submission" date="2017-02" db="UniProtKB">
        <authorList>
            <consortium name="WormBaseParasite"/>
        </authorList>
    </citation>
    <scope>IDENTIFICATION</scope>
</reference>
<feature type="domain" description="Peptidase M12A" evidence="9">
    <location>
        <begin position="108"/>
        <end position="225"/>
    </location>
</feature>
<proteinExistence type="predicted"/>
<protein>
    <submittedName>
        <fullName evidence="11">Astacin domain-containing protein</fullName>
    </submittedName>
</protein>
<evidence type="ECO:0000256" key="4">
    <source>
        <dbReference type="ARBA" id="ARBA00022801"/>
    </source>
</evidence>
<feature type="region of interest" description="Disordered" evidence="7">
    <location>
        <begin position="21"/>
        <end position="40"/>
    </location>
</feature>
<dbReference type="InterPro" id="IPR001506">
    <property type="entry name" value="Peptidase_M12A"/>
</dbReference>
<dbReference type="GO" id="GO:0046872">
    <property type="term" value="F:metal ion binding"/>
    <property type="evidence" value="ECO:0007669"/>
    <property type="project" value="UniProtKB-KW"/>
</dbReference>
<dbReference type="PANTHER" id="PTHR10127">
    <property type="entry name" value="DISCOIDIN, CUB, EGF, LAMININ , AND ZINC METALLOPROTEASE DOMAIN CONTAINING"/>
    <property type="match status" value="1"/>
</dbReference>
<keyword evidence="1" id="KW-0245">EGF-like domain</keyword>
<keyword evidence="5" id="KW-0862">Zinc</keyword>
<accession>A0A0N5CE12</accession>